<dbReference type="GO" id="GO:0003724">
    <property type="term" value="F:RNA helicase activity"/>
    <property type="evidence" value="ECO:0007669"/>
    <property type="project" value="TreeGrafter"/>
</dbReference>
<dbReference type="Pfam" id="PF00270">
    <property type="entry name" value="DEAD"/>
    <property type="match status" value="1"/>
</dbReference>
<evidence type="ECO:0000256" key="2">
    <source>
        <dbReference type="ARBA" id="ARBA00022801"/>
    </source>
</evidence>
<evidence type="ECO:0000256" key="3">
    <source>
        <dbReference type="ARBA" id="ARBA00022806"/>
    </source>
</evidence>
<accession>A0A2V3WHC3</accession>
<dbReference type="GO" id="GO:0009409">
    <property type="term" value="P:response to cold"/>
    <property type="evidence" value="ECO:0007669"/>
    <property type="project" value="TreeGrafter"/>
</dbReference>
<dbReference type="InterPro" id="IPR050547">
    <property type="entry name" value="DEAD_box_RNA_helicases"/>
</dbReference>
<feature type="domain" description="Helicase C-terminal" evidence="6">
    <location>
        <begin position="222"/>
        <end position="372"/>
    </location>
</feature>
<dbReference type="Pfam" id="PF00271">
    <property type="entry name" value="Helicase_C"/>
    <property type="match status" value="1"/>
</dbReference>
<keyword evidence="3 7" id="KW-0347">Helicase</keyword>
<evidence type="ECO:0000256" key="4">
    <source>
        <dbReference type="ARBA" id="ARBA00022840"/>
    </source>
</evidence>
<keyword evidence="2" id="KW-0378">Hydrolase</keyword>
<protein>
    <submittedName>
        <fullName evidence="7">Superfamily II DNA/RNA helicase</fullName>
    </submittedName>
</protein>
<comment type="caution">
    <text evidence="7">The sequence shown here is derived from an EMBL/GenBank/DDBJ whole genome shotgun (WGS) entry which is preliminary data.</text>
</comment>
<dbReference type="AlphaFoldDB" id="A0A2V3WHC3"/>
<reference evidence="7 8" key="1">
    <citation type="submission" date="2018-05" db="EMBL/GenBank/DDBJ databases">
        <title>Genomic Encyclopedia of Type Strains, Phase IV (KMG-IV): sequencing the most valuable type-strain genomes for metagenomic binning, comparative biology and taxonomic classification.</title>
        <authorList>
            <person name="Goeker M."/>
        </authorList>
    </citation>
    <scope>NUCLEOTIDE SEQUENCE [LARGE SCALE GENOMIC DNA]</scope>
    <source>
        <strain evidence="7 8">DSM 22440</strain>
    </source>
</reference>
<dbReference type="PROSITE" id="PS51192">
    <property type="entry name" value="HELICASE_ATP_BIND_1"/>
    <property type="match status" value="1"/>
</dbReference>
<dbReference type="PANTHER" id="PTHR47963">
    <property type="entry name" value="DEAD-BOX ATP-DEPENDENT RNA HELICASE 47, MITOCHONDRIAL"/>
    <property type="match status" value="1"/>
</dbReference>
<dbReference type="GO" id="GO:0005524">
    <property type="term" value="F:ATP binding"/>
    <property type="evidence" value="ECO:0007669"/>
    <property type="project" value="UniProtKB-KW"/>
</dbReference>
<keyword evidence="8" id="KW-1185">Reference proteome</keyword>
<dbReference type="InterPro" id="IPR044742">
    <property type="entry name" value="DEAD/DEAH_RhlB"/>
</dbReference>
<dbReference type="InterPro" id="IPR001650">
    <property type="entry name" value="Helicase_C-like"/>
</dbReference>
<dbReference type="SMART" id="SM00490">
    <property type="entry name" value="HELICc"/>
    <property type="match status" value="1"/>
</dbReference>
<evidence type="ECO:0000313" key="7">
    <source>
        <dbReference type="EMBL" id="PXW92954.1"/>
    </source>
</evidence>
<evidence type="ECO:0000256" key="1">
    <source>
        <dbReference type="ARBA" id="ARBA00022741"/>
    </source>
</evidence>
<dbReference type="PANTHER" id="PTHR47963:SF7">
    <property type="entry name" value="ATP-DEPENDENT RNA HELICASE YFML-RELATED"/>
    <property type="match status" value="1"/>
</dbReference>
<keyword evidence="1" id="KW-0547">Nucleotide-binding</keyword>
<dbReference type="SUPFAM" id="SSF52540">
    <property type="entry name" value="P-loop containing nucleoside triphosphate hydrolases"/>
    <property type="match status" value="1"/>
</dbReference>
<dbReference type="Gene3D" id="3.40.50.300">
    <property type="entry name" value="P-loop containing nucleotide triphosphate hydrolases"/>
    <property type="match status" value="2"/>
</dbReference>
<dbReference type="Proteomes" id="UP000247922">
    <property type="component" value="Unassembled WGS sequence"/>
</dbReference>
<dbReference type="InterPro" id="IPR011545">
    <property type="entry name" value="DEAD/DEAH_box_helicase_dom"/>
</dbReference>
<dbReference type="CDD" id="cd00268">
    <property type="entry name" value="DEADc"/>
    <property type="match status" value="1"/>
</dbReference>
<dbReference type="PROSITE" id="PS51194">
    <property type="entry name" value="HELICASE_CTER"/>
    <property type="match status" value="1"/>
</dbReference>
<dbReference type="CDD" id="cd18787">
    <property type="entry name" value="SF2_C_DEAD"/>
    <property type="match status" value="1"/>
</dbReference>
<name>A0A2V3WHC3_9BACI</name>
<keyword evidence="4" id="KW-0067">ATP-binding</keyword>
<dbReference type="GO" id="GO:0005840">
    <property type="term" value="C:ribosome"/>
    <property type="evidence" value="ECO:0007669"/>
    <property type="project" value="TreeGrafter"/>
</dbReference>
<dbReference type="OrthoDB" id="9805696at2"/>
<evidence type="ECO:0000313" key="8">
    <source>
        <dbReference type="Proteomes" id="UP000247922"/>
    </source>
</evidence>
<feature type="domain" description="Helicase ATP-binding" evidence="5">
    <location>
        <begin position="29"/>
        <end position="199"/>
    </location>
</feature>
<dbReference type="GO" id="GO:0033592">
    <property type="term" value="F:RNA strand annealing activity"/>
    <property type="evidence" value="ECO:0007669"/>
    <property type="project" value="TreeGrafter"/>
</dbReference>
<dbReference type="RefSeq" id="WP_110250055.1">
    <property type="nucleotide sequence ID" value="NZ_QJJR01000001.1"/>
</dbReference>
<proteinExistence type="predicted"/>
<dbReference type="GO" id="GO:0016787">
    <property type="term" value="F:hydrolase activity"/>
    <property type="evidence" value="ECO:0007669"/>
    <property type="project" value="UniProtKB-KW"/>
</dbReference>
<sequence>MIDTFKPFIQAQWEKEGFEKLMPIQTEVFPLLRAGKDVLATSPTGSGKTLAYLLPVLDQLETDTVDLQVVMLASSHELAMQIFETVQTYKQGSDIRVQALIGGANIKRQIEKLKKKPHIVVGTPGRMMQLIDQKKLKMHKVKTIILDEADQLFVPEHDMEIARIIESTPKETQVACFSATLTEHAKQEARDFIPEAVEVTINRKDAETPVVRHSYMLTERREKNDTLRKLAHAEKVPMLAFMQDITDLTNFYEKLDYRGLNVLMLHSDVDKTKRQKAIQAFRRGELDLLLATDVASRGLDVEGLKVVVELDVPRTVDQYIHRAGRTGRLGSVGGDVISIVTARELEDLKRLTKAMDVPLYEEELIRGKRVLKK</sequence>
<dbReference type="InterPro" id="IPR014001">
    <property type="entry name" value="Helicase_ATP-bd"/>
</dbReference>
<dbReference type="InterPro" id="IPR027417">
    <property type="entry name" value="P-loop_NTPase"/>
</dbReference>
<dbReference type="SMART" id="SM00487">
    <property type="entry name" value="DEXDc"/>
    <property type="match status" value="1"/>
</dbReference>
<evidence type="ECO:0000259" key="6">
    <source>
        <dbReference type="PROSITE" id="PS51194"/>
    </source>
</evidence>
<evidence type="ECO:0000259" key="5">
    <source>
        <dbReference type="PROSITE" id="PS51192"/>
    </source>
</evidence>
<organism evidence="7 8">
    <name type="scientific">Streptohalobacillus salinus</name>
    <dbReference type="NCBI Taxonomy" id="621096"/>
    <lineage>
        <taxon>Bacteria</taxon>
        <taxon>Bacillati</taxon>
        <taxon>Bacillota</taxon>
        <taxon>Bacilli</taxon>
        <taxon>Bacillales</taxon>
        <taxon>Bacillaceae</taxon>
        <taxon>Streptohalobacillus</taxon>
    </lineage>
</organism>
<dbReference type="EMBL" id="QJJR01000001">
    <property type="protein sequence ID" value="PXW92954.1"/>
    <property type="molecule type" value="Genomic_DNA"/>
</dbReference>
<gene>
    <name evidence="7" type="ORF">DES38_10132</name>
</gene>
<dbReference type="GO" id="GO:0005829">
    <property type="term" value="C:cytosol"/>
    <property type="evidence" value="ECO:0007669"/>
    <property type="project" value="TreeGrafter"/>
</dbReference>